<feature type="transmembrane region" description="Helical" evidence="6">
    <location>
        <begin position="360"/>
        <end position="388"/>
    </location>
</feature>
<comment type="subcellular location">
    <subcellularLocation>
        <location evidence="1">Membrane</location>
        <topology evidence="1">Multi-pass membrane protein</topology>
    </subcellularLocation>
</comment>
<protein>
    <submittedName>
        <fullName evidence="8">Polar amino acid uptake family ABC transporter, periplasmic substrate-binding protein</fullName>
    </submittedName>
</protein>
<dbReference type="Proteomes" id="UP000008392">
    <property type="component" value="Chromosome"/>
</dbReference>
<dbReference type="AlphaFoldDB" id="G0A8I4"/>
<dbReference type="Pfam" id="PF00497">
    <property type="entry name" value="SBP_bac_3"/>
    <property type="match status" value="1"/>
</dbReference>
<organism evidence="8 9">
    <name type="scientific">Collimonas fungivorans (strain Ter331)</name>
    <dbReference type="NCBI Taxonomy" id="1005048"/>
    <lineage>
        <taxon>Bacteria</taxon>
        <taxon>Pseudomonadati</taxon>
        <taxon>Pseudomonadota</taxon>
        <taxon>Betaproteobacteria</taxon>
        <taxon>Burkholderiales</taxon>
        <taxon>Oxalobacteraceae</taxon>
        <taxon>Collimonas</taxon>
    </lineage>
</organism>
<dbReference type="PANTHER" id="PTHR35936:SF17">
    <property type="entry name" value="ARGININE-BINDING EXTRACELLULAR PROTEIN ARTP"/>
    <property type="match status" value="1"/>
</dbReference>
<dbReference type="eggNOG" id="COG0765">
    <property type="taxonomic scope" value="Bacteria"/>
</dbReference>
<evidence type="ECO:0000256" key="5">
    <source>
        <dbReference type="ARBA" id="ARBA00023136"/>
    </source>
</evidence>
<dbReference type="Gene3D" id="1.10.3720.10">
    <property type="entry name" value="MetI-like"/>
    <property type="match status" value="2"/>
</dbReference>
<feature type="transmembrane region" description="Helical" evidence="6">
    <location>
        <begin position="528"/>
        <end position="547"/>
    </location>
</feature>
<keyword evidence="3" id="KW-0732">Signal</keyword>
<dbReference type="KEGG" id="cfu:CFU_1625"/>
<feature type="domain" description="Solute-binding protein family 3/N-terminal" evidence="7">
    <location>
        <begin position="63"/>
        <end position="285"/>
    </location>
</feature>
<evidence type="ECO:0000256" key="2">
    <source>
        <dbReference type="ARBA" id="ARBA00022692"/>
    </source>
</evidence>
<evidence type="ECO:0000256" key="4">
    <source>
        <dbReference type="ARBA" id="ARBA00022989"/>
    </source>
</evidence>
<evidence type="ECO:0000256" key="1">
    <source>
        <dbReference type="ARBA" id="ARBA00004141"/>
    </source>
</evidence>
<evidence type="ECO:0000313" key="8">
    <source>
        <dbReference type="EMBL" id="AEK61457.1"/>
    </source>
</evidence>
<dbReference type="SMART" id="SM00062">
    <property type="entry name" value="PBPb"/>
    <property type="match status" value="1"/>
</dbReference>
<sequence length="559" mass="61567">MLLDSGAARLWHAGARGPCMRQGKTNVRPCLQAGRACLFAFILVAAGAAHGENRMDQIVKRGVLVVGVKTDYPPFGMLSADATLHGFEHDLAQDLAHRLGVVLHKVAVTGANRMQVLDEGRIDVMIATLGDTYERRQIADLVEPNYYSSGVTLMTRPDSKLSAWADLRGQKVCATQGSYFNRAMATRYLLDLQVFPSGRDAKLGVRDGRCAGWLFDNTAIAGDLLSSEWKGYKSTLPPQLLTPWAIAIARSEKGGALEMFIGDTVADWHRQGVLLGLEKKWQMPPSVFLAEMYALWNKKDEKGAFICRRLANGQWPLACRNPVFITSTETTGLQQWGLRLKEKTGINLTFVYDEYERDQFLRALCITLALTVSCVFGSLASGVALALAVERKILLLSRFLKGLALIGRLTPPLLQIYVLVFGIGGLLAASWGVQLNSFLVVVLCLCWYTGSCLLHILENAGDKERLRNPGFRLTFDTLRPLVSRCSTSILACLVNVTKATMMASAVAVPELLSVSTSIIAEHGAVATVMNTLMLLFLLLVFVVLRVLQWMEQRWCRGID</sequence>
<dbReference type="SUPFAM" id="SSF53850">
    <property type="entry name" value="Periplasmic binding protein-like II"/>
    <property type="match status" value="1"/>
</dbReference>
<evidence type="ECO:0000256" key="3">
    <source>
        <dbReference type="ARBA" id="ARBA00022729"/>
    </source>
</evidence>
<dbReference type="PANTHER" id="PTHR35936">
    <property type="entry name" value="MEMBRANE-BOUND LYTIC MUREIN TRANSGLYCOSYLASE F"/>
    <property type="match status" value="1"/>
</dbReference>
<keyword evidence="4 6" id="KW-1133">Transmembrane helix</keyword>
<keyword evidence="2 6" id="KW-0812">Transmembrane</keyword>
<dbReference type="HOGENOM" id="CLU_487216_0_0_4"/>
<feature type="transmembrane region" description="Helical" evidence="6">
    <location>
        <begin position="409"/>
        <end position="431"/>
    </location>
</feature>
<gene>
    <name evidence="8" type="ordered locus">CFU_1625</name>
</gene>
<dbReference type="Gene3D" id="3.40.190.10">
    <property type="entry name" value="Periplasmic binding protein-like II"/>
    <property type="match status" value="2"/>
</dbReference>
<dbReference type="STRING" id="1005048.CFU_1625"/>
<reference evidence="8 9" key="1">
    <citation type="journal article" date="2004" name="Environ. Microbiol.">
        <title>Phylogeny-function analysis of (meta)genomic libraries: screening for expression of ribosomal RNA genes by large-insert library fluorescent in situ hybridization (LIL-FISH).</title>
        <authorList>
            <person name="Leveau J.H."/>
            <person name="Gerards S."/>
            <person name="de Boer W."/>
            <person name="van Veen J.A."/>
        </authorList>
    </citation>
    <scope>NUCLEOTIDE SEQUENCE [LARGE SCALE GENOMIC DNA]</scope>
    <source>
        <strain evidence="8 9">Ter331</strain>
    </source>
</reference>
<accession>G0A8I4</accession>
<keyword evidence="5 6" id="KW-0472">Membrane</keyword>
<reference evidence="9" key="6">
    <citation type="submission" date="2011-05" db="EMBL/GenBank/DDBJ databases">
        <title>Complete sequence of Collimonas fungivorans Ter331.</title>
        <authorList>
            <person name="Leveau J.H."/>
        </authorList>
    </citation>
    <scope>NUCLEOTIDE SEQUENCE [LARGE SCALE GENOMIC DNA]</scope>
    <source>
        <strain evidence="9">Ter331</strain>
    </source>
</reference>
<dbReference type="eggNOG" id="COG0834">
    <property type="taxonomic scope" value="Bacteria"/>
</dbReference>
<dbReference type="InterPro" id="IPR001638">
    <property type="entry name" value="Solute-binding_3/MltF_N"/>
</dbReference>
<evidence type="ECO:0000256" key="6">
    <source>
        <dbReference type="SAM" id="Phobius"/>
    </source>
</evidence>
<keyword evidence="9" id="KW-1185">Reference proteome</keyword>
<reference evidence="8 9" key="2">
    <citation type="journal article" date="2006" name="J. Microbiol. Methods">
        <title>Genomic flank-sequencing of plasposon insertion sites for rapid identification of functional genes.</title>
        <authorList>
            <person name="Leveau J.H."/>
            <person name="Gerards S."/>
            <person name="Fritsche K."/>
            <person name="Zondag G."/>
            <person name="van Veen J.A."/>
        </authorList>
    </citation>
    <scope>NUCLEOTIDE SEQUENCE [LARGE SCALE GENOMIC DNA]</scope>
    <source>
        <strain evidence="8 9">Ter331</strain>
    </source>
</reference>
<name>G0A8I4_COLFT</name>
<feature type="transmembrane region" description="Helical" evidence="6">
    <location>
        <begin position="437"/>
        <end position="457"/>
    </location>
</feature>
<evidence type="ECO:0000259" key="7">
    <source>
        <dbReference type="SMART" id="SM00062"/>
    </source>
</evidence>
<reference evidence="8 9" key="3">
    <citation type="journal article" date="2008" name="FEMS Microbiol. Ecol.">
        <title>Identification and characterization of genes underlying chitinolysis in Collimonas fungivorans Ter331.</title>
        <authorList>
            <person name="Fritsche K."/>
            <person name="de Boer W."/>
            <person name="Gerards S."/>
            <person name="van den Berg M."/>
            <person name="van Veen J.A."/>
            <person name="Leveau J.H."/>
        </authorList>
    </citation>
    <scope>NUCLEOTIDE SEQUENCE [LARGE SCALE GENOMIC DNA]</scope>
    <source>
        <strain evidence="8 9">Ter331</strain>
    </source>
</reference>
<reference evidence="8 9" key="4">
    <citation type="journal article" date="2010" name="Environ. Microbiol.">
        <title>The bacterial genus Collimonas: mycophagy, weathering and other adaptive solutions to life in oligotrophic soil environments.</title>
        <authorList>
            <person name="Leveau J.H."/>
            <person name="Uroz S."/>
            <person name="de Boer W."/>
        </authorList>
    </citation>
    <scope>NUCLEOTIDE SEQUENCE [LARGE SCALE GENOMIC DNA]</scope>
    <source>
        <strain evidence="8 9">Ter331</strain>
    </source>
</reference>
<evidence type="ECO:0000313" key="9">
    <source>
        <dbReference type="Proteomes" id="UP000008392"/>
    </source>
</evidence>
<dbReference type="EMBL" id="CP002745">
    <property type="protein sequence ID" value="AEK61457.1"/>
    <property type="molecule type" value="Genomic_DNA"/>
</dbReference>
<dbReference type="GO" id="GO:0016020">
    <property type="term" value="C:membrane"/>
    <property type="evidence" value="ECO:0007669"/>
    <property type="project" value="UniProtKB-SubCell"/>
</dbReference>
<feature type="transmembrane region" description="Helical" evidence="6">
    <location>
        <begin position="489"/>
        <end position="508"/>
    </location>
</feature>
<reference evidence="8 9" key="5">
    <citation type="journal article" date="2011" name="ISME J.">
        <title>Dual transcriptional profiling of a bacterial/fungal confrontation: Collimonas fungivorans versus Aspergillus niger.</title>
        <authorList>
            <person name="Mela F."/>
            <person name="Fritsche K."/>
            <person name="de Boer W."/>
            <person name="van Veen J.A."/>
            <person name="de Graaff L.H."/>
            <person name="van den Berg M."/>
            <person name="Leveau J.H."/>
        </authorList>
    </citation>
    <scope>NUCLEOTIDE SEQUENCE [LARGE SCALE GENOMIC DNA]</scope>
    <source>
        <strain evidence="8 9">Ter331</strain>
    </source>
</reference>
<proteinExistence type="predicted"/>
<dbReference type="InterPro" id="IPR035906">
    <property type="entry name" value="MetI-like_sf"/>
</dbReference>
<dbReference type="SUPFAM" id="SSF161098">
    <property type="entry name" value="MetI-like"/>
    <property type="match status" value="1"/>
</dbReference>